<dbReference type="GeneID" id="115756018"/>
<dbReference type="OrthoDB" id="1577729at2759"/>
<evidence type="ECO:0000313" key="2">
    <source>
        <dbReference type="Proteomes" id="UP000827889"/>
    </source>
</evidence>
<dbReference type="KEGG" id="rarg:115756018"/>
<gene>
    <name evidence="3" type="primary">LOC115756018</name>
</gene>
<feature type="region of interest" description="Disordered" evidence="1">
    <location>
        <begin position="95"/>
        <end position="135"/>
    </location>
</feature>
<feature type="compositionally biased region" description="Basic and acidic residues" evidence="1">
    <location>
        <begin position="95"/>
        <end position="108"/>
    </location>
</feature>
<keyword evidence="2" id="KW-1185">Reference proteome</keyword>
<evidence type="ECO:0000256" key="1">
    <source>
        <dbReference type="SAM" id="MobiDB-lite"/>
    </source>
</evidence>
<name>A0A8B8QWH5_9MYRT</name>
<reference evidence="3" key="1">
    <citation type="submission" date="2025-08" db="UniProtKB">
        <authorList>
            <consortium name="RefSeq"/>
        </authorList>
    </citation>
    <scope>IDENTIFICATION</scope>
    <source>
        <tissue evidence="3">Leaf</tissue>
    </source>
</reference>
<accession>A0A8B8QWH5</accession>
<dbReference type="AlphaFoldDB" id="A0A8B8QWH5"/>
<sequence>MANGANSEGLRNLSEVVGFKSRIGRILTSIRRFAVDSAVRESLGGINAGNKKATKFMQDGVKDQVLCLSLKDDNGPGDLKVGLNDIHEIMEKRREGLNKVRQEHERSAESVMGSESSKKSPNEGPKQLDLPRAAEKKLFIRSRL</sequence>
<dbReference type="RefSeq" id="XP_030551551.1">
    <property type="nucleotide sequence ID" value="XM_030695691.2"/>
</dbReference>
<organism evidence="2 3">
    <name type="scientific">Rhodamnia argentea</name>
    <dbReference type="NCBI Taxonomy" id="178133"/>
    <lineage>
        <taxon>Eukaryota</taxon>
        <taxon>Viridiplantae</taxon>
        <taxon>Streptophyta</taxon>
        <taxon>Embryophyta</taxon>
        <taxon>Tracheophyta</taxon>
        <taxon>Spermatophyta</taxon>
        <taxon>Magnoliopsida</taxon>
        <taxon>eudicotyledons</taxon>
        <taxon>Gunneridae</taxon>
        <taxon>Pentapetalae</taxon>
        <taxon>rosids</taxon>
        <taxon>malvids</taxon>
        <taxon>Myrtales</taxon>
        <taxon>Myrtaceae</taxon>
        <taxon>Myrtoideae</taxon>
        <taxon>Myrteae</taxon>
        <taxon>Australasian group</taxon>
        <taxon>Rhodamnia</taxon>
    </lineage>
</organism>
<dbReference type="Proteomes" id="UP000827889">
    <property type="component" value="Chromosome 9"/>
</dbReference>
<evidence type="ECO:0000313" key="3">
    <source>
        <dbReference type="RefSeq" id="XP_030551551.1"/>
    </source>
</evidence>
<proteinExistence type="predicted"/>
<protein>
    <submittedName>
        <fullName evidence="3">Uncharacterized protein LOC115756018 isoform X1</fullName>
    </submittedName>
</protein>